<organism evidence="3 4">
    <name type="scientific">Poecilia latipinna</name>
    <name type="common">sailfin molly</name>
    <dbReference type="NCBI Taxonomy" id="48699"/>
    <lineage>
        <taxon>Eukaryota</taxon>
        <taxon>Metazoa</taxon>
        <taxon>Chordata</taxon>
        <taxon>Craniata</taxon>
        <taxon>Vertebrata</taxon>
        <taxon>Euteleostomi</taxon>
        <taxon>Actinopterygii</taxon>
        <taxon>Neopterygii</taxon>
        <taxon>Teleostei</taxon>
        <taxon>Neoteleostei</taxon>
        <taxon>Acanthomorphata</taxon>
        <taxon>Ovalentaria</taxon>
        <taxon>Atherinomorphae</taxon>
        <taxon>Cyprinodontiformes</taxon>
        <taxon>Poeciliidae</taxon>
        <taxon>Poeciliinae</taxon>
        <taxon>Poecilia</taxon>
    </lineage>
</organism>
<dbReference type="InterPro" id="IPR003599">
    <property type="entry name" value="Ig_sub"/>
</dbReference>
<dbReference type="SUPFAM" id="SSF48726">
    <property type="entry name" value="Immunoglobulin"/>
    <property type="match status" value="2"/>
</dbReference>
<feature type="chain" id="PRO_5017464376" description="Ig-like domain-containing protein" evidence="1">
    <location>
        <begin position="23"/>
        <end position="398"/>
    </location>
</feature>
<dbReference type="PANTHER" id="PTHR46484">
    <property type="entry name" value="SI:CH211-171H4.5-RELATED"/>
    <property type="match status" value="1"/>
</dbReference>
<reference evidence="3" key="1">
    <citation type="submission" date="2025-08" db="UniProtKB">
        <authorList>
            <consortium name="Ensembl"/>
        </authorList>
    </citation>
    <scope>IDENTIFICATION</scope>
</reference>
<dbReference type="PANTHER" id="PTHR46484:SF8">
    <property type="entry name" value="B-CELL RECEPTOR CD22-LIKE-RELATED"/>
    <property type="match status" value="1"/>
</dbReference>
<feature type="domain" description="Ig-like" evidence="2">
    <location>
        <begin position="130"/>
        <end position="222"/>
    </location>
</feature>
<dbReference type="Pfam" id="PF13895">
    <property type="entry name" value="Ig_2"/>
    <property type="match status" value="1"/>
</dbReference>
<dbReference type="PROSITE" id="PS51257">
    <property type="entry name" value="PROKAR_LIPOPROTEIN"/>
    <property type="match status" value="1"/>
</dbReference>
<keyword evidence="4" id="KW-1185">Reference proteome</keyword>
<proteinExistence type="predicted"/>
<dbReference type="Gene3D" id="2.60.40.10">
    <property type="entry name" value="Immunoglobulins"/>
    <property type="match status" value="3"/>
</dbReference>
<evidence type="ECO:0000313" key="3">
    <source>
        <dbReference type="Ensembl" id="ENSPLAP00000005221.1"/>
    </source>
</evidence>
<dbReference type="Ensembl" id="ENSPLAT00000008313.1">
    <property type="protein sequence ID" value="ENSPLAP00000005221.1"/>
    <property type="gene ID" value="ENSPLAG00000007072.1"/>
</dbReference>
<evidence type="ECO:0000259" key="2">
    <source>
        <dbReference type="PROSITE" id="PS50835"/>
    </source>
</evidence>
<feature type="domain" description="Ig-like" evidence="2">
    <location>
        <begin position="233"/>
        <end position="313"/>
    </location>
</feature>
<reference evidence="3" key="2">
    <citation type="submission" date="2025-09" db="UniProtKB">
        <authorList>
            <consortium name="Ensembl"/>
        </authorList>
    </citation>
    <scope>IDENTIFICATION</scope>
</reference>
<dbReference type="CDD" id="cd00096">
    <property type="entry name" value="Ig"/>
    <property type="match status" value="1"/>
</dbReference>
<evidence type="ECO:0000313" key="4">
    <source>
        <dbReference type="Proteomes" id="UP000261500"/>
    </source>
</evidence>
<protein>
    <recommendedName>
        <fullName evidence="2">Ig-like domain-containing protein</fullName>
    </recommendedName>
</protein>
<dbReference type="AlphaFoldDB" id="A0A3B3TXZ3"/>
<evidence type="ECO:0000256" key="1">
    <source>
        <dbReference type="SAM" id="SignalP"/>
    </source>
</evidence>
<dbReference type="InterPro" id="IPR036179">
    <property type="entry name" value="Ig-like_dom_sf"/>
</dbReference>
<keyword evidence="1" id="KW-0732">Signal</keyword>
<dbReference type="SMART" id="SM00409">
    <property type="entry name" value="IG"/>
    <property type="match status" value="3"/>
</dbReference>
<dbReference type="Proteomes" id="UP000261500">
    <property type="component" value="Unplaced"/>
</dbReference>
<name>A0A3B3TXZ3_9TELE</name>
<dbReference type="STRING" id="48699.ENSPLAP00000005221"/>
<dbReference type="PROSITE" id="PS50835">
    <property type="entry name" value="IG_LIKE"/>
    <property type="match status" value="2"/>
</dbReference>
<sequence length="398" mass="44389">MNCKVSMLNLLLFLSCKCNVFQINLPKIVQVMTGSCVTIPCSFDVEDQYEQNLNNQCTAIWRSTTTGDVAQLTDRNPQTGDLTMKNCTTTFSNVKTGPTRNYYFRIDCGNPLKWSYSSTYVKIEVTDNFPSPTLTPSTLKIKEGESVSLTCSAPAPCLPHPPTLIWTPKLGDIQETLQEKLDKTKFKTSVMNFTASLLYNKLNISCTAVYKKQDGGSDAALTTSLIPDVLYSPKNVTVSVSPSGSVLENSNVTLTCNSDANPAEQNYTWYRADGGQETVIGTGNTLNTTVSTDRDIFFCKAQNDVGEQHSNITHIDVLEDVVYARLKWRENNKVKEEDIYVNFDLSNEKKCENGGEHSVSKKEEIESMRAEDKIKNIRKESAVVYAQVKFQTKTPESQ</sequence>
<dbReference type="GeneTree" id="ENSGT01150000286924"/>
<dbReference type="InterPro" id="IPR013783">
    <property type="entry name" value="Ig-like_fold"/>
</dbReference>
<accession>A0A3B3TXZ3</accession>
<dbReference type="InterPro" id="IPR007110">
    <property type="entry name" value="Ig-like_dom"/>
</dbReference>
<feature type="signal peptide" evidence="1">
    <location>
        <begin position="1"/>
        <end position="22"/>
    </location>
</feature>